<protein>
    <recommendedName>
        <fullName evidence="3">Glyoxalase-like domain-containing protein</fullName>
    </recommendedName>
</protein>
<dbReference type="InterPro" id="IPR029068">
    <property type="entry name" value="Glyas_Bleomycin-R_OHBP_Dase"/>
</dbReference>
<reference evidence="1 2" key="1">
    <citation type="submission" date="2022-04" db="EMBL/GenBank/DDBJ databases">
        <title>Paracoccus sp. YLB-12 draft genome sequence.</title>
        <authorList>
            <person name="Yu L."/>
        </authorList>
    </citation>
    <scope>NUCLEOTIDE SEQUENCE [LARGE SCALE GENOMIC DNA]</scope>
    <source>
        <strain evidence="1 2">YLB-12</strain>
    </source>
</reference>
<comment type="caution">
    <text evidence="1">The sequence shown here is derived from an EMBL/GenBank/DDBJ whole genome shotgun (WGS) entry which is preliminary data.</text>
</comment>
<dbReference type="RefSeq" id="WP_260278146.1">
    <property type="nucleotide sequence ID" value="NZ_JANAVZ010000009.1"/>
</dbReference>
<dbReference type="Proteomes" id="UP001320702">
    <property type="component" value="Unassembled WGS sequence"/>
</dbReference>
<dbReference type="EMBL" id="JANAVZ010000009">
    <property type="protein sequence ID" value="MCT4334228.1"/>
    <property type="molecule type" value="Genomic_DNA"/>
</dbReference>
<sequence>MIEPGRNIAIKVPAHQWQETVEFYRDRVGLPIARTVQDSVGFTFGALTLWIDRVSHQSRSDVWLEFFSDDPDAALDQLQGPTRDELEPLDGVTGHWTSDPSGVVLLVRQPRKDERWA</sequence>
<evidence type="ECO:0008006" key="3">
    <source>
        <dbReference type="Google" id="ProtNLM"/>
    </source>
</evidence>
<dbReference type="SUPFAM" id="SSF54593">
    <property type="entry name" value="Glyoxalase/Bleomycin resistance protein/Dihydroxybiphenyl dioxygenase"/>
    <property type="match status" value="1"/>
</dbReference>
<name>A0ABT2KD94_9RHOB</name>
<organism evidence="1 2">
    <name type="scientific">Paracoccus maritimus</name>
    <dbReference type="NCBI Taxonomy" id="2933292"/>
    <lineage>
        <taxon>Bacteria</taxon>
        <taxon>Pseudomonadati</taxon>
        <taxon>Pseudomonadota</taxon>
        <taxon>Alphaproteobacteria</taxon>
        <taxon>Rhodobacterales</taxon>
        <taxon>Paracoccaceae</taxon>
        <taxon>Paracoccus</taxon>
    </lineage>
</organism>
<accession>A0ABT2KD94</accession>
<evidence type="ECO:0000313" key="2">
    <source>
        <dbReference type="Proteomes" id="UP001320702"/>
    </source>
</evidence>
<evidence type="ECO:0000313" key="1">
    <source>
        <dbReference type="EMBL" id="MCT4334228.1"/>
    </source>
</evidence>
<gene>
    <name evidence="1" type="ORF">MU516_15280</name>
</gene>
<dbReference type="Gene3D" id="3.10.180.10">
    <property type="entry name" value="2,3-Dihydroxybiphenyl 1,2-Dioxygenase, domain 1"/>
    <property type="match status" value="1"/>
</dbReference>
<keyword evidence="2" id="KW-1185">Reference proteome</keyword>
<proteinExistence type="predicted"/>